<dbReference type="Proteomes" id="UP000693892">
    <property type="component" value="Unassembled WGS sequence"/>
</dbReference>
<dbReference type="Pfam" id="PF00149">
    <property type="entry name" value="Metallophos"/>
    <property type="match status" value="1"/>
</dbReference>
<evidence type="ECO:0008006" key="9">
    <source>
        <dbReference type="Google" id="ProtNLM"/>
    </source>
</evidence>
<feature type="domain" description="Calcineurin-like phosphoesterase" evidence="3">
    <location>
        <begin position="568"/>
        <end position="791"/>
    </location>
</feature>
<evidence type="ECO:0000313" key="7">
    <source>
        <dbReference type="EMBL" id="CAG7604835.1"/>
    </source>
</evidence>
<feature type="chain" id="PRO_5037000081" description="5'-nucleotidase" evidence="2">
    <location>
        <begin position="32"/>
        <end position="1289"/>
    </location>
</feature>
<name>A0A916JW38_9MICO</name>
<dbReference type="GO" id="GO:0016787">
    <property type="term" value="F:hydrolase activity"/>
    <property type="evidence" value="ECO:0007669"/>
    <property type="project" value="InterPro"/>
</dbReference>
<evidence type="ECO:0000259" key="6">
    <source>
        <dbReference type="Pfam" id="PF22494"/>
    </source>
</evidence>
<accession>A0A916JW38</accession>
<feature type="domain" description="5'-Nucleotidase C-terminal" evidence="4">
    <location>
        <begin position="880"/>
        <end position="1045"/>
    </location>
</feature>
<dbReference type="InterPro" id="IPR055188">
    <property type="entry name" value="Choice_anch_I"/>
</dbReference>
<dbReference type="Pfam" id="PF02872">
    <property type="entry name" value="5_nucleotid_C"/>
    <property type="match status" value="1"/>
</dbReference>
<feature type="compositionally biased region" description="Basic and acidic residues" evidence="1">
    <location>
        <begin position="291"/>
        <end position="308"/>
    </location>
</feature>
<dbReference type="PANTHER" id="PTHR46928:SF1">
    <property type="entry name" value="MESENCHYME-SPECIFIC CELL SURFACE GLYCOPROTEIN"/>
    <property type="match status" value="1"/>
</dbReference>
<feature type="domain" description="Choice-of-anchor I" evidence="6">
    <location>
        <begin position="67"/>
        <end position="559"/>
    </location>
</feature>
<dbReference type="InterPro" id="IPR052956">
    <property type="entry name" value="Mesenchyme-surface_protein"/>
</dbReference>
<feature type="signal peptide" evidence="2">
    <location>
        <begin position="1"/>
        <end position="31"/>
    </location>
</feature>
<sequence>MSQLRHHPRRVLASIAATATAFGVIAVPVQAAVAAVVPEPIVHSADGAELSLSPIGTFETGVFDESAAEIVQAHGDRLYVVNAQAGKVDVIDYSDPSDMTKIYSIESTGVANSVAIREDGLGIIAFEATDKVGAGHVVFFDANAKNKAKKLGEVEVGALPDNVAITADGTYALTANEGEPADDFTVDPEGSISVIALPATVAAAAQGDVETADFHAYESAANGGTKSLPDGVRVFGPQPHGADDLPVSRNLEPEYIAVDGGTAYVALQEANAVAVVDIAGAEVTDIWSLGLKDHGDPENKLDPSDRDPNGNPTFNLRNYEGLFGVYMPDGIVSFEAGGETYLATANEGDAREWGSYVEPLRAKDLGKSGVPPLCAGSPLTGKLTDADLGRLNISIADGLNEAGTCYEELHAFGGRSFSIWQTDGTQVFDSGSQFEEITNAANPNFVNSNHTENNKEGRSDDKGPEPENMAVGKVGDKTYAFIGLERVGGIMVYDISDPANSEFVTYVNNRDFSQAPGTPASGDQGAEGVAFIPAEKSATGRPLVAVGNEVSGTTTLFEVDDLKAEIDILTINDFHGRIDASGLGGNGEVGAGGLAGAVDTKRADNPNTLFVSAGDNIGASTFPSFINDDTPTIDALREAGLDLSVVGNHEFDRGLADLKTRVLKRYGGSEFGLGANVYYKGTQTPALDEYAVKTIDGVRVAFIGVVTRQTAAMVTPTGVAGIDFGDQVVAANRVAQEIEDEDLADVTVLLTHDGSAVDTCSTIATEDTDFGELVRGASADIDAIVSAHTHQKYACEIAGPGGENRPVIQAHQYGTTLGRLSLTYDRATDTIESITGSLEALAEKPAGSSSFAQKYPANTAVQTIVDAAVAEADVKGAVQVGTISGDITRGGTAGSDRGVESTAGNTVADIYLWATSNDAYAGKKAQIGIMNPGGLRADMLKGADGTVTYRAAADVQPFANTLVTVDLTGAQLKSVLEEQWQPEGWSRPKLHLGISEGLSYYYDEARAKGDRIIQIRFAGEKVADSDVFTVVTNSFVAVGGDNFFTFPEGANHTDTGQVDLAATVEFFEAHDVVDPSPLGRAIAGEPEPEPDPELIDSTVLVKAAKSSTRYGQANSATVTVKADGKAASGAVQVSLSGKTVVKSAKLSSTGRVTVKLPANTKPGTRTLAVKYLGTDAVEAGKASTKVKVSKAKPTVTGKLAKSSISRTKNGKVAVTVKLPGASGVYATGKVRILDGGKTLKTVTLKAGHKGKVSVTLPKLKKGTHKISVKVLGSSTLNSVTSKQVKLRVS</sequence>
<dbReference type="RefSeq" id="WP_218114398.1">
    <property type="nucleotide sequence ID" value="NZ_CAJVAP010000007.1"/>
</dbReference>
<reference evidence="7" key="1">
    <citation type="submission" date="2021-06" db="EMBL/GenBank/DDBJ databases">
        <authorList>
            <person name="Criscuolo A."/>
        </authorList>
    </citation>
    <scope>NUCLEOTIDE SEQUENCE</scope>
    <source>
        <strain evidence="7">CIP111803</strain>
    </source>
</reference>
<organism evidence="7 8">
    <name type="scientific">Leucobacter soli</name>
    <dbReference type="NCBI Taxonomy" id="2812850"/>
    <lineage>
        <taxon>Bacteria</taxon>
        <taxon>Bacillati</taxon>
        <taxon>Actinomycetota</taxon>
        <taxon>Actinomycetes</taxon>
        <taxon>Micrococcales</taxon>
        <taxon>Microbacteriaceae</taxon>
        <taxon>Leucobacter</taxon>
    </lineage>
</organism>
<proteinExistence type="predicted"/>
<gene>
    <name evidence="7" type="ORF">LEUCIP111803_00769</name>
</gene>
<dbReference type="EMBL" id="CAJVAP010000007">
    <property type="protein sequence ID" value="CAG7604835.1"/>
    <property type="molecule type" value="Genomic_DNA"/>
</dbReference>
<evidence type="ECO:0000259" key="3">
    <source>
        <dbReference type="Pfam" id="PF00149"/>
    </source>
</evidence>
<feature type="region of interest" description="Disordered" evidence="1">
    <location>
        <begin position="443"/>
        <end position="470"/>
    </location>
</feature>
<dbReference type="InterPro" id="IPR004843">
    <property type="entry name" value="Calcineurin-like_PHP"/>
</dbReference>
<keyword evidence="8" id="KW-1185">Reference proteome</keyword>
<protein>
    <recommendedName>
        <fullName evidence="9">5'-nucleotidase</fullName>
    </recommendedName>
</protein>
<evidence type="ECO:0000259" key="5">
    <source>
        <dbReference type="Pfam" id="PF16640"/>
    </source>
</evidence>
<evidence type="ECO:0000313" key="8">
    <source>
        <dbReference type="Proteomes" id="UP000693892"/>
    </source>
</evidence>
<dbReference type="NCBIfam" id="NF038117">
    <property type="entry name" value="choice_anch_I"/>
    <property type="match status" value="1"/>
</dbReference>
<feature type="domain" description="Bacterial Ig-like" evidence="5">
    <location>
        <begin position="1102"/>
        <end position="1188"/>
    </location>
</feature>
<feature type="domain" description="Bacterial Ig-like" evidence="5">
    <location>
        <begin position="1209"/>
        <end position="1288"/>
    </location>
</feature>
<evidence type="ECO:0000256" key="2">
    <source>
        <dbReference type="SAM" id="SignalP"/>
    </source>
</evidence>
<dbReference type="GO" id="GO:0009166">
    <property type="term" value="P:nucleotide catabolic process"/>
    <property type="evidence" value="ECO:0007669"/>
    <property type="project" value="InterPro"/>
</dbReference>
<keyword evidence="2" id="KW-0732">Signal</keyword>
<dbReference type="PANTHER" id="PTHR46928">
    <property type="entry name" value="MESENCHYME-SPECIFIC CELL SURFACE GLYCOPROTEIN"/>
    <property type="match status" value="1"/>
</dbReference>
<dbReference type="InterPro" id="IPR008334">
    <property type="entry name" value="5'-Nucleotdase_C"/>
</dbReference>
<dbReference type="Pfam" id="PF22494">
    <property type="entry name" value="choice_anch_I"/>
    <property type="match status" value="1"/>
</dbReference>
<dbReference type="InterPro" id="IPR032109">
    <property type="entry name" value="Big_3_5"/>
</dbReference>
<feature type="region of interest" description="Disordered" evidence="1">
    <location>
        <begin position="291"/>
        <end position="313"/>
    </location>
</feature>
<feature type="compositionally biased region" description="Basic and acidic residues" evidence="1">
    <location>
        <begin position="452"/>
        <end position="465"/>
    </location>
</feature>
<comment type="caution">
    <text evidence="7">The sequence shown here is derived from an EMBL/GenBank/DDBJ whole genome shotgun (WGS) entry which is preliminary data.</text>
</comment>
<evidence type="ECO:0000256" key="1">
    <source>
        <dbReference type="SAM" id="MobiDB-lite"/>
    </source>
</evidence>
<dbReference type="Pfam" id="PF16640">
    <property type="entry name" value="Big_3_5"/>
    <property type="match status" value="2"/>
</dbReference>
<evidence type="ECO:0000259" key="4">
    <source>
        <dbReference type="Pfam" id="PF02872"/>
    </source>
</evidence>